<evidence type="ECO:0000313" key="11">
    <source>
        <dbReference type="EMBL" id="MBR0794230.1"/>
    </source>
</evidence>
<dbReference type="RefSeq" id="WP_212491706.1">
    <property type="nucleotide sequence ID" value="NZ_JAFCJH010000002.1"/>
</dbReference>
<evidence type="ECO:0000256" key="4">
    <source>
        <dbReference type="ARBA" id="ARBA00022475"/>
    </source>
</evidence>
<evidence type="ECO:0000256" key="6">
    <source>
        <dbReference type="ARBA" id="ARBA00022847"/>
    </source>
</evidence>
<feature type="transmembrane region" description="Helical" evidence="9">
    <location>
        <begin position="239"/>
        <end position="260"/>
    </location>
</feature>
<keyword evidence="8 9" id="KW-0472">Membrane</keyword>
<proteinExistence type="inferred from homology"/>
<dbReference type="PANTHER" id="PTHR43528">
    <property type="entry name" value="ALPHA-KETOGLUTARATE PERMEASE"/>
    <property type="match status" value="1"/>
</dbReference>
<evidence type="ECO:0000313" key="12">
    <source>
        <dbReference type="Proteomes" id="UP001315278"/>
    </source>
</evidence>
<gene>
    <name evidence="11" type="ORF">JQ615_02385</name>
</gene>
<keyword evidence="3" id="KW-0813">Transport</keyword>
<feature type="transmembrane region" description="Helical" evidence="9">
    <location>
        <begin position="91"/>
        <end position="109"/>
    </location>
</feature>
<feature type="transmembrane region" description="Helical" evidence="9">
    <location>
        <begin position="370"/>
        <end position="393"/>
    </location>
</feature>
<feature type="transmembrane region" description="Helical" evidence="9">
    <location>
        <begin position="21"/>
        <end position="42"/>
    </location>
</feature>
<dbReference type="InterPro" id="IPR005829">
    <property type="entry name" value="Sugar_transporter_CS"/>
</dbReference>
<dbReference type="PANTHER" id="PTHR43528:SF3">
    <property type="entry name" value="CITRATE-PROTON SYMPORTER"/>
    <property type="match status" value="1"/>
</dbReference>
<evidence type="ECO:0000256" key="2">
    <source>
        <dbReference type="ARBA" id="ARBA00008240"/>
    </source>
</evidence>
<keyword evidence="7 9" id="KW-1133">Transmembrane helix</keyword>
<dbReference type="InterPro" id="IPR051084">
    <property type="entry name" value="H+-coupled_symporters"/>
</dbReference>
<dbReference type="PROSITE" id="PS00216">
    <property type="entry name" value="SUGAR_TRANSPORT_1"/>
    <property type="match status" value="1"/>
</dbReference>
<reference evidence="12" key="1">
    <citation type="journal article" date="2021" name="ISME J.">
        <title>Evolutionary origin and ecological implication of a unique nif island in free-living Bradyrhizobium lineages.</title>
        <authorList>
            <person name="Tao J."/>
        </authorList>
    </citation>
    <scope>NUCLEOTIDE SEQUENCE [LARGE SCALE GENOMIC DNA]</scope>
    <source>
        <strain evidence="12">SZCCT0434</strain>
    </source>
</reference>
<feature type="transmembrane region" description="Helical" evidence="9">
    <location>
        <begin position="399"/>
        <end position="417"/>
    </location>
</feature>
<dbReference type="Proteomes" id="UP001315278">
    <property type="component" value="Unassembled WGS sequence"/>
</dbReference>
<keyword evidence="12" id="KW-1185">Reference proteome</keyword>
<evidence type="ECO:0000256" key="7">
    <source>
        <dbReference type="ARBA" id="ARBA00022989"/>
    </source>
</evidence>
<dbReference type="InterPro" id="IPR036259">
    <property type="entry name" value="MFS_trans_sf"/>
</dbReference>
<evidence type="ECO:0000256" key="1">
    <source>
        <dbReference type="ARBA" id="ARBA00004651"/>
    </source>
</evidence>
<feature type="transmembrane region" description="Helical" evidence="9">
    <location>
        <begin position="272"/>
        <end position="294"/>
    </location>
</feature>
<keyword evidence="6" id="KW-0769">Symport</keyword>
<feature type="transmembrane region" description="Helical" evidence="9">
    <location>
        <begin position="164"/>
        <end position="182"/>
    </location>
</feature>
<dbReference type="SUPFAM" id="SSF103473">
    <property type="entry name" value="MFS general substrate transporter"/>
    <property type="match status" value="1"/>
</dbReference>
<evidence type="ECO:0000256" key="5">
    <source>
        <dbReference type="ARBA" id="ARBA00022692"/>
    </source>
</evidence>
<feature type="transmembrane region" description="Helical" evidence="9">
    <location>
        <begin position="188"/>
        <end position="207"/>
    </location>
</feature>
<keyword evidence="4" id="KW-1003">Cell membrane</keyword>
<dbReference type="PROSITE" id="PS00217">
    <property type="entry name" value="SUGAR_TRANSPORT_2"/>
    <property type="match status" value="1"/>
</dbReference>
<feature type="transmembrane region" description="Helical" evidence="9">
    <location>
        <begin position="306"/>
        <end position="324"/>
    </location>
</feature>
<protein>
    <submittedName>
        <fullName evidence="11">MFS transporter</fullName>
    </submittedName>
</protein>
<dbReference type="InterPro" id="IPR011701">
    <property type="entry name" value="MFS"/>
</dbReference>
<dbReference type="Gene3D" id="1.20.1250.20">
    <property type="entry name" value="MFS general substrate transporter like domains"/>
    <property type="match status" value="1"/>
</dbReference>
<dbReference type="Pfam" id="PF07690">
    <property type="entry name" value="MFS_1"/>
    <property type="match status" value="1"/>
</dbReference>
<dbReference type="PROSITE" id="PS50850">
    <property type="entry name" value="MFS"/>
    <property type="match status" value="1"/>
</dbReference>
<evidence type="ECO:0000256" key="3">
    <source>
        <dbReference type="ARBA" id="ARBA00022448"/>
    </source>
</evidence>
<evidence type="ECO:0000256" key="8">
    <source>
        <dbReference type="ARBA" id="ARBA00023136"/>
    </source>
</evidence>
<evidence type="ECO:0000256" key="9">
    <source>
        <dbReference type="SAM" id="Phobius"/>
    </source>
</evidence>
<name>A0ABS5FBQ0_9BRAD</name>
<feature type="transmembrane region" description="Helical" evidence="9">
    <location>
        <begin position="330"/>
        <end position="358"/>
    </location>
</feature>
<accession>A0ABS5FBQ0</accession>
<comment type="similarity">
    <text evidence="2">Belongs to the major facilitator superfamily. Metabolite:H+ Symporter (MHS) family (TC 2.A.1.6) family.</text>
</comment>
<feature type="domain" description="Major facilitator superfamily (MFS) profile" evidence="10">
    <location>
        <begin position="16"/>
        <end position="425"/>
    </location>
</feature>
<evidence type="ECO:0000259" key="10">
    <source>
        <dbReference type="PROSITE" id="PS50850"/>
    </source>
</evidence>
<keyword evidence="5 9" id="KW-0812">Transmembrane</keyword>
<dbReference type="EMBL" id="JAFCJH010000002">
    <property type="protein sequence ID" value="MBR0794230.1"/>
    <property type="molecule type" value="Genomic_DNA"/>
</dbReference>
<feature type="transmembrane region" description="Helical" evidence="9">
    <location>
        <begin position="54"/>
        <end position="79"/>
    </location>
</feature>
<comment type="caution">
    <text evidence="11">The sequence shown here is derived from an EMBL/GenBank/DDBJ whole genome shotgun (WGS) entry which is preliminary data.</text>
</comment>
<organism evidence="11 12">
    <name type="scientific">Bradyrhizobium jicamae</name>
    <dbReference type="NCBI Taxonomy" id="280332"/>
    <lineage>
        <taxon>Bacteria</taxon>
        <taxon>Pseudomonadati</taxon>
        <taxon>Pseudomonadota</taxon>
        <taxon>Alphaproteobacteria</taxon>
        <taxon>Hyphomicrobiales</taxon>
        <taxon>Nitrobacteraceae</taxon>
        <taxon>Bradyrhizobium</taxon>
    </lineage>
</organism>
<dbReference type="InterPro" id="IPR020846">
    <property type="entry name" value="MFS_dom"/>
</dbReference>
<comment type="subcellular location">
    <subcellularLocation>
        <location evidence="1">Cell membrane</location>
        <topology evidence="1">Multi-pass membrane protein</topology>
    </subcellularLocation>
</comment>
<sequence>MNTMPDDRPPPSQAMRVGAAILGNALEFYDFTVYAAFAVWLAKAFFPAENPSTSLLLSVATFGVGFVARPLGGILIGAYADRFGRRPAMTLTIWMMALGSGMIGLLPTYQQIGVLAPILLVFARLLQGFSAGGEMGPATTYLLESAPAHRKGFFGSWQLASQNLGGVISGLVGLALALMITPGATDSWGWRVPFLLGILIAPVGYYIRRNLDETMDAEEAHGSMGQVLSDLVANHWQKILLCILLISGGTISQYFFLYTATYAISTLHYSQGWSMAASLATAVSGAIFSLVGGALADKYGVKSIAIIPRLIVTLLFYPALHLVISSGSPLVFVIVAASLMTLHAMASGAGIVLIPIIFPSAVRTAGLSIAYALGVTIFGGTAQIVFTWIISATGDKLSWVWYVIIMSVISVIGTLAIKVPETLKGKPQDSKPTAALAGASN</sequence>